<dbReference type="Proteomes" id="UP001292094">
    <property type="component" value="Unassembled WGS sequence"/>
</dbReference>
<evidence type="ECO:0000256" key="1">
    <source>
        <dbReference type="SAM" id="MobiDB-lite"/>
    </source>
</evidence>
<comment type="caution">
    <text evidence="2">The sequence shown here is derived from an EMBL/GenBank/DDBJ whole genome shotgun (WGS) entry which is preliminary data.</text>
</comment>
<evidence type="ECO:0000313" key="3">
    <source>
        <dbReference type="Proteomes" id="UP001292094"/>
    </source>
</evidence>
<feature type="compositionally biased region" description="Polar residues" evidence="1">
    <location>
        <begin position="61"/>
        <end position="87"/>
    </location>
</feature>
<feature type="region of interest" description="Disordered" evidence="1">
    <location>
        <begin position="52"/>
        <end position="106"/>
    </location>
</feature>
<name>A0AAE1U1R3_9EUCA</name>
<feature type="compositionally biased region" description="Pro residues" evidence="1">
    <location>
        <begin position="95"/>
        <end position="106"/>
    </location>
</feature>
<feature type="region of interest" description="Disordered" evidence="1">
    <location>
        <begin position="1"/>
        <end position="34"/>
    </location>
</feature>
<evidence type="ECO:0000313" key="2">
    <source>
        <dbReference type="EMBL" id="KAK4306828.1"/>
    </source>
</evidence>
<protein>
    <submittedName>
        <fullName evidence="2">Uncharacterized protein</fullName>
    </submittedName>
</protein>
<accession>A0AAE1U1R3</accession>
<sequence length="106" mass="12076">MHSELSEGEETQETYRRCGGKETRETRKRNWRKGTQKTYRRMWWIVSDTRDRHAGRVDPGCSTTPSVTQLKSPVNQFSLDPASSNLYSPVTPRAPSVPPPVSTRGK</sequence>
<keyword evidence="3" id="KW-1185">Reference proteome</keyword>
<proteinExistence type="predicted"/>
<feature type="compositionally biased region" description="Acidic residues" evidence="1">
    <location>
        <begin position="1"/>
        <end position="12"/>
    </location>
</feature>
<gene>
    <name evidence="2" type="ORF">Pmani_021377</name>
</gene>
<dbReference type="EMBL" id="JAWZYT010002084">
    <property type="protein sequence ID" value="KAK4306828.1"/>
    <property type="molecule type" value="Genomic_DNA"/>
</dbReference>
<reference evidence="2" key="1">
    <citation type="submission" date="2023-11" db="EMBL/GenBank/DDBJ databases">
        <title>Genome assemblies of two species of porcelain crab, Petrolisthes cinctipes and Petrolisthes manimaculis (Anomura: Porcellanidae).</title>
        <authorList>
            <person name="Angst P."/>
        </authorList>
    </citation>
    <scope>NUCLEOTIDE SEQUENCE</scope>
    <source>
        <strain evidence="2">PB745_02</strain>
        <tissue evidence="2">Gill</tissue>
    </source>
</reference>
<feature type="compositionally biased region" description="Basic and acidic residues" evidence="1">
    <location>
        <begin position="13"/>
        <end position="25"/>
    </location>
</feature>
<organism evidence="2 3">
    <name type="scientific">Petrolisthes manimaculis</name>
    <dbReference type="NCBI Taxonomy" id="1843537"/>
    <lineage>
        <taxon>Eukaryota</taxon>
        <taxon>Metazoa</taxon>
        <taxon>Ecdysozoa</taxon>
        <taxon>Arthropoda</taxon>
        <taxon>Crustacea</taxon>
        <taxon>Multicrustacea</taxon>
        <taxon>Malacostraca</taxon>
        <taxon>Eumalacostraca</taxon>
        <taxon>Eucarida</taxon>
        <taxon>Decapoda</taxon>
        <taxon>Pleocyemata</taxon>
        <taxon>Anomura</taxon>
        <taxon>Galatheoidea</taxon>
        <taxon>Porcellanidae</taxon>
        <taxon>Petrolisthes</taxon>
    </lineage>
</organism>
<dbReference type="AlphaFoldDB" id="A0AAE1U1R3"/>